<proteinExistence type="predicted"/>
<reference evidence="2" key="1">
    <citation type="submission" date="2021-03" db="EMBL/GenBank/DDBJ databases">
        <title>Draft genome sequence of rust myrtle Austropuccinia psidii MF-1, a brazilian biotype.</title>
        <authorList>
            <person name="Quecine M.C."/>
            <person name="Pachon D.M.R."/>
            <person name="Bonatelli M.L."/>
            <person name="Correr F.H."/>
            <person name="Franceschini L.M."/>
            <person name="Leite T.F."/>
            <person name="Margarido G.R.A."/>
            <person name="Almeida C.A."/>
            <person name="Ferrarezi J.A."/>
            <person name="Labate C.A."/>
        </authorList>
    </citation>
    <scope>NUCLEOTIDE SEQUENCE</scope>
    <source>
        <strain evidence="2">MF-1</strain>
    </source>
</reference>
<dbReference type="Proteomes" id="UP000765509">
    <property type="component" value="Unassembled WGS sequence"/>
</dbReference>
<feature type="compositionally biased region" description="Polar residues" evidence="1">
    <location>
        <begin position="160"/>
        <end position="175"/>
    </location>
</feature>
<evidence type="ECO:0000313" key="2">
    <source>
        <dbReference type="EMBL" id="MBW0570095.1"/>
    </source>
</evidence>
<dbReference type="EMBL" id="AVOT02085616">
    <property type="protein sequence ID" value="MBW0570095.1"/>
    <property type="molecule type" value="Genomic_DNA"/>
</dbReference>
<feature type="compositionally biased region" description="Basic and acidic residues" evidence="1">
    <location>
        <begin position="124"/>
        <end position="156"/>
    </location>
</feature>
<comment type="caution">
    <text evidence="2">The sequence shown here is derived from an EMBL/GenBank/DDBJ whole genome shotgun (WGS) entry which is preliminary data.</text>
</comment>
<dbReference type="AlphaFoldDB" id="A0A9Q3PQX2"/>
<accession>A0A9Q3PQX2</accession>
<evidence type="ECO:0000256" key="1">
    <source>
        <dbReference type="SAM" id="MobiDB-lite"/>
    </source>
</evidence>
<name>A0A9Q3PQX2_9BASI</name>
<keyword evidence="3" id="KW-1185">Reference proteome</keyword>
<organism evidence="2 3">
    <name type="scientific">Austropuccinia psidii MF-1</name>
    <dbReference type="NCBI Taxonomy" id="1389203"/>
    <lineage>
        <taxon>Eukaryota</taxon>
        <taxon>Fungi</taxon>
        <taxon>Dikarya</taxon>
        <taxon>Basidiomycota</taxon>
        <taxon>Pucciniomycotina</taxon>
        <taxon>Pucciniomycetes</taxon>
        <taxon>Pucciniales</taxon>
        <taxon>Sphaerophragmiaceae</taxon>
        <taxon>Austropuccinia</taxon>
    </lineage>
</organism>
<sequence>MWTRNRQDKAQIWQVFLNKDISGGCQSCPNSPRSVPTNFDVNSEPELIEGNIFSSEPFSSGRNRNISVPIQKLVQRSKRRGVGNVPKPLAGGHELLLTHQEISGSGEDHRTVRRVDLTVLQRQGQKDKELVEEPKSFIHRPEEGTRNDSRFGERRPSGIYQLQTSSRSIQRQAQRTSEETERSQEPSMKGQRQRKLAQNLPTGVQDSKIRAFSSGKCLQYGQDSYGLHSQGAGEDEQDFSMQIIQEIQFVRTSINAEIGKIAANLTKITFDINELKTNNKHSSELHKSTIAKIELISNKCDRIESKYQVQDDEMEDLSTKNINEQLKILKNHVCTVVDNTNQFAIHLAKSDSERQKLKDEILAHVE</sequence>
<protein>
    <submittedName>
        <fullName evidence="2">Uncharacterized protein</fullName>
    </submittedName>
</protein>
<gene>
    <name evidence="2" type="ORF">O181_109810</name>
</gene>
<feature type="region of interest" description="Disordered" evidence="1">
    <location>
        <begin position="123"/>
        <end position="205"/>
    </location>
</feature>
<evidence type="ECO:0000313" key="3">
    <source>
        <dbReference type="Proteomes" id="UP000765509"/>
    </source>
</evidence>